<dbReference type="Pfam" id="PF18545">
    <property type="entry name" value="HalOD1"/>
    <property type="match status" value="1"/>
</dbReference>
<proteinExistence type="predicted"/>
<feature type="compositionally biased region" description="Low complexity" evidence="1">
    <location>
        <begin position="1"/>
        <end position="16"/>
    </location>
</feature>
<feature type="region of interest" description="Disordered" evidence="1">
    <location>
        <begin position="1"/>
        <end position="22"/>
    </location>
</feature>
<dbReference type="Proteomes" id="UP001257060">
    <property type="component" value="Unassembled WGS sequence"/>
</dbReference>
<keyword evidence="4" id="KW-1185">Reference proteome</keyword>
<organism evidence="3 4">
    <name type="scientific">Halogeometricum salsisoli</name>
    <dbReference type="NCBI Taxonomy" id="2950536"/>
    <lineage>
        <taxon>Archaea</taxon>
        <taxon>Methanobacteriati</taxon>
        <taxon>Methanobacteriota</taxon>
        <taxon>Stenosarchaea group</taxon>
        <taxon>Halobacteria</taxon>
        <taxon>Halobacteriales</taxon>
        <taxon>Haloferacaceae</taxon>
        <taxon>Halogeometricum</taxon>
    </lineage>
</organism>
<accession>A0ABU2G9N8</accession>
<name>A0ABU2G9N8_9EURY</name>
<evidence type="ECO:0000313" key="4">
    <source>
        <dbReference type="Proteomes" id="UP001257060"/>
    </source>
</evidence>
<evidence type="ECO:0000259" key="2">
    <source>
        <dbReference type="Pfam" id="PF18545"/>
    </source>
</evidence>
<protein>
    <recommendedName>
        <fullName evidence="2">Halobacterial output domain-containing protein</fullName>
    </recommendedName>
</protein>
<dbReference type="RefSeq" id="WP_310922306.1">
    <property type="nucleotide sequence ID" value="NZ_JAMQOP010000001.1"/>
</dbReference>
<dbReference type="InterPro" id="IPR040624">
    <property type="entry name" value="HalOD1"/>
</dbReference>
<comment type="caution">
    <text evidence="3">The sequence shown here is derived from an EMBL/GenBank/DDBJ whole genome shotgun (WGS) entry which is preliminary data.</text>
</comment>
<evidence type="ECO:0000313" key="3">
    <source>
        <dbReference type="EMBL" id="MDS0297506.1"/>
    </source>
</evidence>
<feature type="domain" description="Halobacterial output" evidence="2">
    <location>
        <begin position="20"/>
        <end position="80"/>
    </location>
</feature>
<gene>
    <name evidence="3" type="ORF">NDI76_01960</name>
</gene>
<reference evidence="3 4" key="1">
    <citation type="submission" date="2022-06" db="EMBL/GenBank/DDBJ databases">
        <title>Halogeometricum sp. a new haloarchaeum isolate from saline soil.</title>
        <authorList>
            <person name="Strakova D."/>
            <person name="Galisteo C."/>
            <person name="Sanchez-Porro C."/>
            <person name="Ventosa A."/>
        </authorList>
    </citation>
    <scope>NUCLEOTIDE SEQUENCE [LARGE SCALE GENOMIC DNA]</scope>
    <source>
        <strain evidence="3 4">S1BR25-6</strain>
    </source>
</reference>
<dbReference type="EMBL" id="JAMQOP010000001">
    <property type="protein sequence ID" value="MDS0297506.1"/>
    <property type="molecule type" value="Genomic_DNA"/>
</dbReference>
<evidence type="ECO:0000256" key="1">
    <source>
        <dbReference type="SAM" id="MobiDB-lite"/>
    </source>
</evidence>
<sequence>MTNDTTTADSDTLSTDKPPREPLLHDIVSRVAAANDCDPLDLRPVSEVVDPEALETLLVESDAAVTVRFPYEGGLVRVSEASVTFEFGDETAVD</sequence>